<dbReference type="Gene3D" id="3.40.50.1820">
    <property type="entry name" value="alpha/beta hydrolase"/>
    <property type="match status" value="1"/>
</dbReference>
<evidence type="ECO:0000259" key="1">
    <source>
        <dbReference type="Pfam" id="PF00561"/>
    </source>
</evidence>
<evidence type="ECO:0000313" key="3">
    <source>
        <dbReference type="Proteomes" id="UP000544122"/>
    </source>
</evidence>
<dbReference type="Proteomes" id="UP000544122">
    <property type="component" value="Unassembled WGS sequence"/>
</dbReference>
<proteinExistence type="predicted"/>
<evidence type="ECO:0000313" key="2">
    <source>
        <dbReference type="EMBL" id="NOJ40740.1"/>
    </source>
</evidence>
<dbReference type="GO" id="GO:0016787">
    <property type="term" value="F:hydrolase activity"/>
    <property type="evidence" value="ECO:0007669"/>
    <property type="project" value="UniProtKB-KW"/>
</dbReference>
<dbReference type="AlphaFoldDB" id="A0A7Y4LWJ4"/>
<dbReference type="SUPFAM" id="SSF53474">
    <property type="entry name" value="alpha/beta-Hydrolases"/>
    <property type="match status" value="1"/>
</dbReference>
<organism evidence="2 3">
    <name type="scientific">Bradyrhizobium australiense</name>
    <dbReference type="NCBI Taxonomy" id="2721161"/>
    <lineage>
        <taxon>Bacteria</taxon>
        <taxon>Pseudomonadati</taxon>
        <taxon>Pseudomonadota</taxon>
        <taxon>Alphaproteobacteria</taxon>
        <taxon>Hyphomicrobiales</taxon>
        <taxon>Nitrobacteraceae</taxon>
        <taxon>Bradyrhizobium</taxon>
    </lineage>
</organism>
<dbReference type="EMBL" id="JAAVLX010000004">
    <property type="protein sequence ID" value="NOJ40740.1"/>
    <property type="molecule type" value="Genomic_DNA"/>
</dbReference>
<sequence length="346" mass="37459">MKKVSRFPEVPPSSIAWNGHGQACTVHLVVLVRIKAANIADVSNRRDAMLRPALYFITALLVFVNAPTSRANEVKRVSVNGTELAYVEVGQGEPVIFVHGGLQDYRMWLNHLPKFAERYRAIAYSRRNNYPNEVDPDGMPDGAADVHGEDLAALLQALGLSKVRVVAHSSGAHVALFFAAAHPEMVVSLVLNEPPAAGILVGISDSAEMLKAWGAGIAPAREALKAGDTKAGIPLFVNAVGGPGAYERRSDADKKMNADNVASYQADATTKRPRPVFTCDMAKAIKVPTLLSNGERSPKFFHRIMDQLEVCLPNRERIVINGSSHTVPSENPDAFDRAVLAFLAKH</sequence>
<reference evidence="2 3" key="1">
    <citation type="submission" date="2020-03" db="EMBL/GenBank/DDBJ databases">
        <title>Bradyrhizobium diversity isolated from nodules of Indigofera sp.</title>
        <authorList>
            <person name="Klepa M."/>
            <person name="Helene L."/>
            <person name="Hungria M."/>
        </authorList>
    </citation>
    <scope>NUCLEOTIDE SEQUENCE [LARGE SCALE GENOMIC DNA]</scope>
    <source>
        <strain evidence="2 3">WSM 1791</strain>
    </source>
</reference>
<accession>A0A7Y4LWJ4</accession>
<dbReference type="InterPro" id="IPR000073">
    <property type="entry name" value="AB_hydrolase_1"/>
</dbReference>
<dbReference type="InterPro" id="IPR029058">
    <property type="entry name" value="AB_hydrolase_fold"/>
</dbReference>
<protein>
    <submittedName>
        <fullName evidence="2">Alpha/beta hydrolase</fullName>
    </submittedName>
</protein>
<comment type="caution">
    <text evidence="2">The sequence shown here is derived from an EMBL/GenBank/DDBJ whole genome shotgun (WGS) entry which is preliminary data.</text>
</comment>
<name>A0A7Y4LWJ4_9BRAD</name>
<dbReference type="Pfam" id="PF00561">
    <property type="entry name" value="Abhydrolase_1"/>
    <property type="match status" value="1"/>
</dbReference>
<feature type="domain" description="AB hydrolase-1" evidence="1">
    <location>
        <begin position="94"/>
        <end position="332"/>
    </location>
</feature>
<dbReference type="PANTHER" id="PTHR43194:SF2">
    <property type="entry name" value="PEROXISOMAL MEMBRANE PROTEIN LPX1"/>
    <property type="match status" value="1"/>
</dbReference>
<dbReference type="InterPro" id="IPR050228">
    <property type="entry name" value="Carboxylesterase_BioH"/>
</dbReference>
<dbReference type="PANTHER" id="PTHR43194">
    <property type="entry name" value="HYDROLASE ALPHA/BETA FOLD FAMILY"/>
    <property type="match status" value="1"/>
</dbReference>
<keyword evidence="3" id="KW-1185">Reference proteome</keyword>
<keyword evidence="2" id="KW-0378">Hydrolase</keyword>
<dbReference type="RefSeq" id="WP_171579980.1">
    <property type="nucleotide sequence ID" value="NZ_JAAVLX010000004.1"/>
</dbReference>
<gene>
    <name evidence="2" type="ORF">HCN58_14210</name>
</gene>